<evidence type="ECO:0000313" key="4">
    <source>
        <dbReference type="EMBL" id="PWA75336.1"/>
    </source>
</evidence>
<reference evidence="4 5" key="1">
    <citation type="journal article" date="2018" name="Mol. Plant">
        <title>The genome of Artemisia annua provides insight into the evolution of Asteraceae family and artemisinin biosynthesis.</title>
        <authorList>
            <person name="Shen Q."/>
            <person name="Zhang L."/>
            <person name="Liao Z."/>
            <person name="Wang S."/>
            <person name="Yan T."/>
            <person name="Shi P."/>
            <person name="Liu M."/>
            <person name="Fu X."/>
            <person name="Pan Q."/>
            <person name="Wang Y."/>
            <person name="Lv Z."/>
            <person name="Lu X."/>
            <person name="Zhang F."/>
            <person name="Jiang W."/>
            <person name="Ma Y."/>
            <person name="Chen M."/>
            <person name="Hao X."/>
            <person name="Li L."/>
            <person name="Tang Y."/>
            <person name="Lv G."/>
            <person name="Zhou Y."/>
            <person name="Sun X."/>
            <person name="Brodelius P.E."/>
            <person name="Rose J.K.C."/>
            <person name="Tang K."/>
        </authorList>
    </citation>
    <scope>NUCLEOTIDE SEQUENCE [LARGE SCALE GENOMIC DNA]</scope>
    <source>
        <strain evidence="5">cv. Huhao1</strain>
        <tissue evidence="4">Leaf</tissue>
    </source>
</reference>
<keyword evidence="5" id="KW-1185">Reference proteome</keyword>
<protein>
    <submittedName>
        <fullName evidence="4">Double-stranded RNA-binding</fullName>
    </submittedName>
</protein>
<keyword evidence="1" id="KW-0694">RNA-binding</keyword>
<evidence type="ECO:0000313" key="5">
    <source>
        <dbReference type="Proteomes" id="UP000245207"/>
    </source>
</evidence>
<dbReference type="SUPFAM" id="SSF54768">
    <property type="entry name" value="dsRNA-binding domain-like"/>
    <property type="match status" value="1"/>
</dbReference>
<feature type="compositionally biased region" description="Polar residues" evidence="2">
    <location>
        <begin position="1"/>
        <end position="17"/>
    </location>
</feature>
<dbReference type="AlphaFoldDB" id="A0A2U1NPB3"/>
<dbReference type="GO" id="GO:0003723">
    <property type="term" value="F:RNA binding"/>
    <property type="evidence" value="ECO:0007669"/>
    <property type="project" value="UniProtKB-UniRule"/>
</dbReference>
<dbReference type="STRING" id="35608.A0A2U1NPB3"/>
<dbReference type="Proteomes" id="UP000245207">
    <property type="component" value="Unassembled WGS sequence"/>
</dbReference>
<proteinExistence type="predicted"/>
<evidence type="ECO:0000256" key="2">
    <source>
        <dbReference type="SAM" id="MobiDB-lite"/>
    </source>
</evidence>
<sequence>MTPMTSPTTGADGNTLSDPVKPTARSCLYEICAKSHWKRPVFVCCNEEGPSNHRTFTFKVIVDMKEDGSRILVECMGKPQFNKKSAAESAAEGALWYLVHLGYPKEAGRSKKTR</sequence>
<name>A0A2U1NPB3_ARTAN</name>
<evidence type="ECO:0000256" key="1">
    <source>
        <dbReference type="PROSITE-ProRule" id="PRU00266"/>
    </source>
</evidence>
<dbReference type="SMART" id="SM00358">
    <property type="entry name" value="DSRM"/>
    <property type="match status" value="1"/>
</dbReference>
<evidence type="ECO:0000259" key="3">
    <source>
        <dbReference type="PROSITE" id="PS50137"/>
    </source>
</evidence>
<gene>
    <name evidence="4" type="ORF">CTI12_AA242150</name>
</gene>
<dbReference type="Gene3D" id="3.30.160.20">
    <property type="match status" value="1"/>
</dbReference>
<dbReference type="PROSITE" id="PS50137">
    <property type="entry name" value="DS_RBD"/>
    <property type="match status" value="1"/>
</dbReference>
<dbReference type="EMBL" id="PKPP01002425">
    <property type="protein sequence ID" value="PWA75336.1"/>
    <property type="molecule type" value="Genomic_DNA"/>
</dbReference>
<comment type="caution">
    <text evidence="4">The sequence shown here is derived from an EMBL/GenBank/DDBJ whole genome shotgun (WGS) entry which is preliminary data.</text>
</comment>
<feature type="region of interest" description="Disordered" evidence="2">
    <location>
        <begin position="1"/>
        <end position="21"/>
    </location>
</feature>
<dbReference type="OrthoDB" id="786951at2759"/>
<feature type="domain" description="DRBM" evidence="3">
    <location>
        <begin position="23"/>
        <end position="100"/>
    </location>
</feature>
<dbReference type="InterPro" id="IPR014720">
    <property type="entry name" value="dsRBD_dom"/>
</dbReference>
<organism evidence="4 5">
    <name type="scientific">Artemisia annua</name>
    <name type="common">Sweet wormwood</name>
    <dbReference type="NCBI Taxonomy" id="35608"/>
    <lineage>
        <taxon>Eukaryota</taxon>
        <taxon>Viridiplantae</taxon>
        <taxon>Streptophyta</taxon>
        <taxon>Embryophyta</taxon>
        <taxon>Tracheophyta</taxon>
        <taxon>Spermatophyta</taxon>
        <taxon>Magnoliopsida</taxon>
        <taxon>eudicotyledons</taxon>
        <taxon>Gunneridae</taxon>
        <taxon>Pentapetalae</taxon>
        <taxon>asterids</taxon>
        <taxon>campanulids</taxon>
        <taxon>Asterales</taxon>
        <taxon>Asteraceae</taxon>
        <taxon>Asteroideae</taxon>
        <taxon>Anthemideae</taxon>
        <taxon>Artemisiinae</taxon>
        <taxon>Artemisia</taxon>
    </lineage>
</organism>
<accession>A0A2U1NPB3</accession>
<dbReference type="Pfam" id="PF14709">
    <property type="entry name" value="DND1_DSRM"/>
    <property type="match status" value="1"/>
</dbReference>